<accession>A0A011UZX3</accession>
<evidence type="ECO:0000256" key="1">
    <source>
        <dbReference type="SAM" id="MobiDB-lite"/>
    </source>
</evidence>
<evidence type="ECO:0000256" key="2">
    <source>
        <dbReference type="SAM" id="Phobius"/>
    </source>
</evidence>
<feature type="compositionally biased region" description="Basic and acidic residues" evidence="1">
    <location>
        <begin position="1"/>
        <end position="19"/>
    </location>
</feature>
<keyword evidence="2" id="KW-0472">Membrane</keyword>
<proteinExistence type="predicted"/>
<sequence length="69" mass="7658">MEISSREYRHNTEDNKSGRYDNGGEVPVENTKGDTELALTVFGFLVCGSLDLIWLIPGGIKRAKLDSRS</sequence>
<evidence type="ECO:0000313" key="5">
    <source>
        <dbReference type="Proteomes" id="UP000021369"/>
    </source>
</evidence>
<feature type="transmembrane region" description="Helical" evidence="2">
    <location>
        <begin position="37"/>
        <end position="60"/>
    </location>
</feature>
<reference evidence="3 5" key="1">
    <citation type="submission" date="2013-06" db="EMBL/GenBank/DDBJ databases">
        <title>Rumen cellulosomics: divergent fiber-degrading strategies revealed by comparative genome-wide analysis of six Ruminococcal strains.</title>
        <authorList>
            <person name="Dassa B."/>
            <person name="Borovok I."/>
            <person name="Lamed R."/>
            <person name="Flint H."/>
            <person name="Yeoman C.J."/>
            <person name="White B."/>
            <person name="Bayer E.A."/>
        </authorList>
    </citation>
    <scope>NUCLEOTIDE SEQUENCE [LARGE SCALE GENOMIC DNA]</scope>
    <source>
        <strain evidence="3 5">SY3</strain>
    </source>
</reference>
<dbReference type="Proteomes" id="UP000021369">
    <property type="component" value="Unassembled WGS sequence"/>
</dbReference>
<protein>
    <submittedName>
        <fullName evidence="3">Uncharacterized protein</fullName>
    </submittedName>
</protein>
<gene>
    <name evidence="4" type="ORF">RASY3_10880</name>
    <name evidence="3" type="ORF">RASY3_19570</name>
</gene>
<dbReference type="AlphaFoldDB" id="A0A011UZX3"/>
<evidence type="ECO:0000313" key="4">
    <source>
        <dbReference type="EMBL" id="EXM39129.1"/>
    </source>
</evidence>
<feature type="region of interest" description="Disordered" evidence="1">
    <location>
        <begin position="1"/>
        <end position="29"/>
    </location>
</feature>
<keyword evidence="2" id="KW-0812">Transmembrane</keyword>
<organism evidence="3 5">
    <name type="scientific">Ruminococcus albus SY3</name>
    <dbReference type="NCBI Taxonomy" id="1341156"/>
    <lineage>
        <taxon>Bacteria</taxon>
        <taxon>Bacillati</taxon>
        <taxon>Bacillota</taxon>
        <taxon>Clostridia</taxon>
        <taxon>Eubacteriales</taxon>
        <taxon>Oscillospiraceae</taxon>
        <taxon>Ruminococcus</taxon>
    </lineage>
</organism>
<dbReference type="EMBL" id="JEOB01000004">
    <property type="protein sequence ID" value="EXM38742.1"/>
    <property type="molecule type" value="Genomic_DNA"/>
</dbReference>
<keyword evidence="5" id="KW-1185">Reference proteome</keyword>
<dbReference type="PATRIC" id="fig|1341156.4.peg.2120"/>
<dbReference type="RefSeq" id="WP_037288083.1">
    <property type="nucleotide sequence ID" value="NZ_JEOB01000003.1"/>
</dbReference>
<name>A0A011UZX3_RUMAL</name>
<dbReference type="EMBL" id="JEOB01000003">
    <property type="protein sequence ID" value="EXM39129.1"/>
    <property type="molecule type" value="Genomic_DNA"/>
</dbReference>
<evidence type="ECO:0000313" key="3">
    <source>
        <dbReference type="EMBL" id="EXM38742.1"/>
    </source>
</evidence>
<comment type="caution">
    <text evidence="3">The sequence shown here is derived from an EMBL/GenBank/DDBJ whole genome shotgun (WGS) entry which is preliminary data.</text>
</comment>
<keyword evidence="2" id="KW-1133">Transmembrane helix</keyword>